<dbReference type="Pfam" id="PF00082">
    <property type="entry name" value="Peptidase_S8"/>
    <property type="match status" value="1"/>
</dbReference>
<sequence>MIQKENNSEYNRIQKEKDIGNSMQVHTFYHINKKATSSLNGYNPSQIKMLPFTGYHPSQIKKAYYFDKCFIGEGQTVAIITAFDHPNIEHDLCVFNRMFNLPKADLTIAYPDGRPPVHPVWALETCLDVEWIHALAPRAKILVVAAKSNRLVDICSAVDYAVKQGVQVVSMSFGGEEFKGQYLFDHHFVHEDIVFVASSGDYGIPVYPAASSHVLGIGGTSLKLSKKGKRICPEIAWFGSGGGISQFVPEPCWQITFGITNQNQKRGIPDVSFLADPGTGVWVYISIPVEGMIEWVVLGGTSFSAPAWAAVIACAGQGYGSITNCSKRLYTIAGKTSYSIPQYNFCDITKGSNGFYRASKGYDYVTGLGSPIVYRLIRKLRCLK</sequence>
<dbReference type="SUPFAM" id="SSF52743">
    <property type="entry name" value="Subtilisin-like"/>
    <property type="match status" value="1"/>
</dbReference>
<keyword evidence="2" id="KW-0378">Hydrolase</keyword>
<dbReference type="Proteomes" id="UP001079657">
    <property type="component" value="Unassembled WGS sequence"/>
</dbReference>
<dbReference type="InterPro" id="IPR050819">
    <property type="entry name" value="Tripeptidyl-peptidase_I"/>
</dbReference>
<evidence type="ECO:0000313" key="5">
    <source>
        <dbReference type="EMBL" id="MCY6371738.1"/>
    </source>
</evidence>
<dbReference type="RefSeq" id="WP_268050620.1">
    <property type="nucleotide sequence ID" value="NZ_JAPQES010000005.1"/>
</dbReference>
<name>A0ABT4CRN4_9CLOT</name>
<gene>
    <name evidence="5" type="ORF">OXH55_13915</name>
</gene>
<dbReference type="InterPro" id="IPR023828">
    <property type="entry name" value="Peptidase_S8_Ser-AS"/>
</dbReference>
<evidence type="ECO:0000313" key="6">
    <source>
        <dbReference type="Proteomes" id="UP001079657"/>
    </source>
</evidence>
<dbReference type="PROSITE" id="PS51695">
    <property type="entry name" value="SEDOLISIN"/>
    <property type="match status" value="1"/>
</dbReference>
<keyword evidence="3" id="KW-0720">Serine protease</keyword>
<dbReference type="PROSITE" id="PS00138">
    <property type="entry name" value="SUBTILASE_SER"/>
    <property type="match status" value="1"/>
</dbReference>
<comment type="caution">
    <text evidence="5">The sequence shown here is derived from an EMBL/GenBank/DDBJ whole genome shotgun (WGS) entry which is preliminary data.</text>
</comment>
<dbReference type="PANTHER" id="PTHR14218:SF15">
    <property type="entry name" value="TRIPEPTIDYL-PEPTIDASE 1"/>
    <property type="match status" value="1"/>
</dbReference>
<protein>
    <submittedName>
        <fullName evidence="5">S53 family peptidase</fullName>
    </submittedName>
</protein>
<proteinExistence type="predicted"/>
<reference evidence="5" key="1">
    <citation type="submission" date="2022-12" db="EMBL/GenBank/DDBJ databases">
        <authorList>
            <person name="Wang J."/>
        </authorList>
    </citation>
    <scope>NUCLEOTIDE SEQUENCE</scope>
    <source>
        <strain evidence="5">HY-42-06</strain>
    </source>
</reference>
<evidence type="ECO:0000256" key="2">
    <source>
        <dbReference type="ARBA" id="ARBA00022801"/>
    </source>
</evidence>
<dbReference type="EMBL" id="JAPQES010000005">
    <property type="protein sequence ID" value="MCY6371738.1"/>
    <property type="molecule type" value="Genomic_DNA"/>
</dbReference>
<evidence type="ECO:0000259" key="4">
    <source>
        <dbReference type="PROSITE" id="PS51695"/>
    </source>
</evidence>
<accession>A0ABT4CRN4</accession>
<dbReference type="CDD" id="cd04056">
    <property type="entry name" value="Peptidases_S53"/>
    <property type="match status" value="1"/>
</dbReference>
<evidence type="ECO:0000256" key="3">
    <source>
        <dbReference type="ARBA" id="ARBA00022825"/>
    </source>
</evidence>
<keyword evidence="1" id="KW-0645">Protease</keyword>
<evidence type="ECO:0000256" key="1">
    <source>
        <dbReference type="ARBA" id="ARBA00022670"/>
    </source>
</evidence>
<dbReference type="InterPro" id="IPR000209">
    <property type="entry name" value="Peptidase_S8/S53_dom"/>
</dbReference>
<dbReference type="PANTHER" id="PTHR14218">
    <property type="entry name" value="PROTEASE S8 TRIPEPTIDYL PEPTIDASE I CLN2"/>
    <property type="match status" value="1"/>
</dbReference>
<organism evidence="5 6">
    <name type="scientific">Clostridium ganghwense</name>
    <dbReference type="NCBI Taxonomy" id="312089"/>
    <lineage>
        <taxon>Bacteria</taxon>
        <taxon>Bacillati</taxon>
        <taxon>Bacillota</taxon>
        <taxon>Clostridia</taxon>
        <taxon>Eubacteriales</taxon>
        <taxon>Clostridiaceae</taxon>
        <taxon>Clostridium</taxon>
    </lineage>
</organism>
<dbReference type="InterPro" id="IPR036852">
    <property type="entry name" value="Peptidase_S8/S53_dom_sf"/>
</dbReference>
<feature type="domain" description="Peptidase S53" evidence="4">
    <location>
        <begin position="54"/>
        <end position="383"/>
    </location>
</feature>
<keyword evidence="6" id="KW-1185">Reference proteome</keyword>
<dbReference type="Gene3D" id="3.40.50.200">
    <property type="entry name" value="Peptidase S8/S53 domain"/>
    <property type="match status" value="1"/>
</dbReference>
<dbReference type="InterPro" id="IPR030400">
    <property type="entry name" value="Sedolisin_dom"/>
</dbReference>